<dbReference type="Proteomes" id="UP000663873">
    <property type="component" value="Unassembled WGS sequence"/>
</dbReference>
<gene>
    <name evidence="4" type="ORF">FME351_LOCUS18961</name>
    <name evidence="5" type="ORF">GRG538_LOCUS23582</name>
    <name evidence="7" type="ORF">HFQ381_LOCUS8296</name>
    <name evidence="3" type="ORF">LUA448_LOCUS21036</name>
    <name evidence="9" type="ORF">QYT958_LOCUS6506</name>
    <name evidence="2" type="ORF">TIS948_LOCUS29886</name>
    <name evidence="8" type="ORF">TSG867_LOCUS12214</name>
    <name evidence="6" type="ORF">UJA718_LOCUS5114</name>
</gene>
<dbReference type="Proteomes" id="UP000663851">
    <property type="component" value="Unassembled WGS sequence"/>
</dbReference>
<proteinExistence type="predicted"/>
<evidence type="ECO:0000313" key="9">
    <source>
        <dbReference type="EMBL" id="CAF4525564.1"/>
    </source>
</evidence>
<evidence type="ECO:0000313" key="8">
    <source>
        <dbReference type="EMBL" id="CAF4390099.1"/>
    </source>
</evidence>
<evidence type="ECO:0000313" key="11">
    <source>
        <dbReference type="Proteomes" id="UP000663873"/>
    </source>
</evidence>
<sequence>MHSFSCYFLLHHHFEAVTTSAYSLPVSSSDISGDTMSDEPDNQGDLSKDETTIKIPENEGKLLDTIDLSTDSTLNPGDEDSQFIYDSDFLRLICIGSHFDDIPQSIIEAYSLTTKILDLSKNRFRSLACIRHFPNLEELILDDNDLDDTHTRFPKLPNLHTLMLNKNRFQDIYKLVDQLRYAYPMLTHLSLLGNEACPYRIVATSQTSSNSADLSTFAQNRLDEEYQRYRHLLIFRIPTLKFLDASEISPNERRIAGQLGDILYSITEIKQSQSSTNNDDRNQERNTYYTPLPADTDKSKHRISVGKVPSKYNGDGSQGNKFVRDGDL</sequence>
<dbReference type="Proteomes" id="UP000663848">
    <property type="component" value="Unassembled WGS sequence"/>
</dbReference>
<dbReference type="EMBL" id="CAJNXB010005455">
    <property type="protein sequence ID" value="CAF3425723.1"/>
    <property type="molecule type" value="Genomic_DNA"/>
</dbReference>
<name>A0A820NE69_9BILA</name>
<dbReference type="EMBL" id="CAJOBP010000434">
    <property type="protein sequence ID" value="CAF4177796.1"/>
    <property type="molecule type" value="Genomic_DNA"/>
</dbReference>
<comment type="caution">
    <text evidence="8">The sequence shown here is derived from an EMBL/GenBank/DDBJ whole genome shotgun (WGS) entry which is preliminary data.</text>
</comment>
<dbReference type="Gene3D" id="3.80.10.10">
    <property type="entry name" value="Ribonuclease Inhibitor"/>
    <property type="match status" value="1"/>
</dbReference>
<dbReference type="Proteomes" id="UP000663833">
    <property type="component" value="Unassembled WGS sequence"/>
</dbReference>
<dbReference type="Proteomes" id="UP000663872">
    <property type="component" value="Unassembled WGS sequence"/>
</dbReference>
<dbReference type="EMBL" id="CAJOBQ010000609">
    <property type="protein sequence ID" value="CAF4390099.1"/>
    <property type="molecule type" value="Genomic_DNA"/>
</dbReference>
<reference evidence="8" key="1">
    <citation type="submission" date="2021-02" db="EMBL/GenBank/DDBJ databases">
        <authorList>
            <person name="Nowell W R."/>
        </authorList>
    </citation>
    <scope>NUCLEOTIDE SEQUENCE</scope>
</reference>
<dbReference type="Proteomes" id="UP000663862">
    <property type="component" value="Unassembled WGS sequence"/>
</dbReference>
<feature type="region of interest" description="Disordered" evidence="1">
    <location>
        <begin position="29"/>
        <end position="50"/>
    </location>
</feature>
<dbReference type="PANTHER" id="PTHR46282">
    <property type="entry name" value="LEUCINE-RICH MELANOCYTE DIFFERENTIATION-ASSOCIATED PROTEIN"/>
    <property type="match status" value="1"/>
</dbReference>
<dbReference type="Proteomes" id="UP000663869">
    <property type="component" value="Unassembled WGS sequence"/>
</dbReference>
<evidence type="ECO:0000256" key="1">
    <source>
        <dbReference type="SAM" id="MobiDB-lite"/>
    </source>
</evidence>
<keyword evidence="11" id="KW-1185">Reference proteome</keyword>
<dbReference type="EMBL" id="CAJOBO010000412">
    <property type="protein sequence ID" value="CAF4215349.1"/>
    <property type="molecule type" value="Genomic_DNA"/>
</dbReference>
<evidence type="ECO:0000313" key="4">
    <source>
        <dbReference type="EMBL" id="CAF3540604.1"/>
    </source>
</evidence>
<evidence type="ECO:0000313" key="10">
    <source>
        <dbReference type="Proteomes" id="UP000663862"/>
    </source>
</evidence>
<feature type="region of interest" description="Disordered" evidence="1">
    <location>
        <begin position="271"/>
        <end position="328"/>
    </location>
</feature>
<evidence type="ECO:0000313" key="5">
    <source>
        <dbReference type="EMBL" id="CAF3619166.1"/>
    </source>
</evidence>
<evidence type="ECO:0000313" key="6">
    <source>
        <dbReference type="EMBL" id="CAF4177796.1"/>
    </source>
</evidence>
<evidence type="ECO:0000313" key="2">
    <source>
        <dbReference type="EMBL" id="CAF3425723.1"/>
    </source>
</evidence>
<dbReference type="AlphaFoldDB" id="A0A820NE69"/>
<dbReference type="SUPFAM" id="SSF52058">
    <property type="entry name" value="L domain-like"/>
    <property type="match status" value="1"/>
</dbReference>
<dbReference type="OrthoDB" id="272149at2759"/>
<dbReference type="EMBL" id="CAJNYT010003930">
    <property type="protein sequence ID" value="CAF3619166.1"/>
    <property type="molecule type" value="Genomic_DNA"/>
</dbReference>
<dbReference type="InterPro" id="IPR032675">
    <property type="entry name" value="LRR_dom_sf"/>
</dbReference>
<protein>
    <submittedName>
        <fullName evidence="8">Uncharacterized protein</fullName>
    </submittedName>
</protein>
<dbReference type="PANTHER" id="PTHR46282:SF2">
    <property type="entry name" value="LEUCINE-RICH MELANOCYTE DIFFERENTIATION-ASSOCIATED PROTEIN"/>
    <property type="match status" value="1"/>
</dbReference>
<dbReference type="EMBL" id="CAJNYD010002698">
    <property type="protein sequence ID" value="CAF3439312.1"/>
    <property type="molecule type" value="Genomic_DNA"/>
</dbReference>
<dbReference type="EMBL" id="CAJNYU010002348">
    <property type="protein sequence ID" value="CAF3540604.1"/>
    <property type="molecule type" value="Genomic_DNA"/>
</dbReference>
<dbReference type="Proteomes" id="UP000663825">
    <property type="component" value="Unassembled WGS sequence"/>
</dbReference>
<evidence type="ECO:0000313" key="3">
    <source>
        <dbReference type="EMBL" id="CAF3439312.1"/>
    </source>
</evidence>
<dbReference type="InterPro" id="IPR043313">
    <property type="entry name" value="LRMDA"/>
</dbReference>
<evidence type="ECO:0000313" key="7">
    <source>
        <dbReference type="EMBL" id="CAF4215349.1"/>
    </source>
</evidence>
<accession>A0A820NE69</accession>
<dbReference type="EMBL" id="CAJOBR010000582">
    <property type="protein sequence ID" value="CAF4525564.1"/>
    <property type="molecule type" value="Genomic_DNA"/>
</dbReference>
<organism evidence="8 10">
    <name type="scientific">Rotaria socialis</name>
    <dbReference type="NCBI Taxonomy" id="392032"/>
    <lineage>
        <taxon>Eukaryota</taxon>
        <taxon>Metazoa</taxon>
        <taxon>Spiralia</taxon>
        <taxon>Gnathifera</taxon>
        <taxon>Rotifera</taxon>
        <taxon>Eurotatoria</taxon>
        <taxon>Bdelloidea</taxon>
        <taxon>Philodinida</taxon>
        <taxon>Philodinidae</taxon>
        <taxon>Rotaria</taxon>
    </lineage>
</organism>